<proteinExistence type="predicted"/>
<protein>
    <submittedName>
        <fullName evidence="1">Uncharacterized protein</fullName>
    </submittedName>
</protein>
<sequence length="49" mass="5832">MPMHQEELTDIYIHLKDILKTLSQTPVDREFYADGLINDMIKIKEILEE</sequence>
<name>A0A1E3NQB7_9ASCO</name>
<dbReference type="RefSeq" id="XP_019019417.1">
    <property type="nucleotide sequence ID" value="XM_019162027.1"/>
</dbReference>
<accession>A0A1E3NQB7</accession>
<organism evidence="1 2">
    <name type="scientific">Pichia membranifaciens NRRL Y-2026</name>
    <dbReference type="NCBI Taxonomy" id="763406"/>
    <lineage>
        <taxon>Eukaryota</taxon>
        <taxon>Fungi</taxon>
        <taxon>Dikarya</taxon>
        <taxon>Ascomycota</taxon>
        <taxon>Saccharomycotina</taxon>
        <taxon>Pichiomycetes</taxon>
        <taxon>Pichiales</taxon>
        <taxon>Pichiaceae</taxon>
        <taxon>Pichia</taxon>
    </lineage>
</organism>
<dbReference type="AlphaFoldDB" id="A0A1E3NQB7"/>
<dbReference type="GeneID" id="30178714"/>
<evidence type="ECO:0000313" key="2">
    <source>
        <dbReference type="Proteomes" id="UP000094455"/>
    </source>
</evidence>
<gene>
    <name evidence="1" type="ORF">PICMEDRAFT_184955</name>
</gene>
<dbReference type="Proteomes" id="UP000094455">
    <property type="component" value="Unassembled WGS sequence"/>
</dbReference>
<dbReference type="EMBL" id="KV454002">
    <property type="protein sequence ID" value="ODQ48304.1"/>
    <property type="molecule type" value="Genomic_DNA"/>
</dbReference>
<dbReference type="OrthoDB" id="4069986at2759"/>
<evidence type="ECO:0000313" key="1">
    <source>
        <dbReference type="EMBL" id="ODQ48304.1"/>
    </source>
</evidence>
<feature type="non-terminal residue" evidence="1">
    <location>
        <position position="49"/>
    </location>
</feature>
<reference evidence="1 2" key="1">
    <citation type="journal article" date="2016" name="Proc. Natl. Acad. Sci. U.S.A.">
        <title>Comparative genomics of biotechnologically important yeasts.</title>
        <authorList>
            <person name="Riley R."/>
            <person name="Haridas S."/>
            <person name="Wolfe K.H."/>
            <person name="Lopes M.R."/>
            <person name="Hittinger C.T."/>
            <person name="Goeker M."/>
            <person name="Salamov A.A."/>
            <person name="Wisecaver J.H."/>
            <person name="Long T.M."/>
            <person name="Calvey C.H."/>
            <person name="Aerts A.L."/>
            <person name="Barry K.W."/>
            <person name="Choi C."/>
            <person name="Clum A."/>
            <person name="Coughlan A.Y."/>
            <person name="Deshpande S."/>
            <person name="Douglass A.P."/>
            <person name="Hanson S.J."/>
            <person name="Klenk H.-P."/>
            <person name="LaButti K.M."/>
            <person name="Lapidus A."/>
            <person name="Lindquist E.A."/>
            <person name="Lipzen A.M."/>
            <person name="Meier-Kolthoff J.P."/>
            <person name="Ohm R.A."/>
            <person name="Otillar R.P."/>
            <person name="Pangilinan J.L."/>
            <person name="Peng Y."/>
            <person name="Rokas A."/>
            <person name="Rosa C.A."/>
            <person name="Scheuner C."/>
            <person name="Sibirny A.A."/>
            <person name="Slot J.C."/>
            <person name="Stielow J.B."/>
            <person name="Sun H."/>
            <person name="Kurtzman C.P."/>
            <person name="Blackwell M."/>
            <person name="Grigoriev I.V."/>
            <person name="Jeffries T.W."/>
        </authorList>
    </citation>
    <scope>NUCLEOTIDE SEQUENCE [LARGE SCALE GENOMIC DNA]</scope>
    <source>
        <strain evidence="1 2">NRRL Y-2026</strain>
    </source>
</reference>
<keyword evidence="2" id="KW-1185">Reference proteome</keyword>